<keyword evidence="2" id="KW-1133">Transmembrane helix</keyword>
<dbReference type="GO" id="GO:0008028">
    <property type="term" value="F:monocarboxylic acid transmembrane transporter activity"/>
    <property type="evidence" value="ECO:0007669"/>
    <property type="project" value="TreeGrafter"/>
</dbReference>
<dbReference type="InterPro" id="IPR050327">
    <property type="entry name" value="Proton-linked_MCT"/>
</dbReference>
<evidence type="ECO:0000256" key="1">
    <source>
        <dbReference type="ARBA" id="ARBA00004141"/>
    </source>
</evidence>
<evidence type="ECO:0000313" key="5">
    <source>
        <dbReference type="RefSeq" id="XP_022336793.1"/>
    </source>
</evidence>
<keyword evidence="4" id="KW-1185">Reference proteome</keyword>
<dbReference type="InterPro" id="IPR020846">
    <property type="entry name" value="MFS_dom"/>
</dbReference>
<dbReference type="GO" id="GO:0016020">
    <property type="term" value="C:membrane"/>
    <property type="evidence" value="ECO:0007669"/>
    <property type="project" value="UniProtKB-SubCell"/>
</dbReference>
<dbReference type="InterPro" id="IPR011701">
    <property type="entry name" value="MFS"/>
</dbReference>
<feature type="transmembrane region" description="Helical" evidence="2">
    <location>
        <begin position="265"/>
        <end position="284"/>
    </location>
</feature>
<feature type="transmembrane region" description="Helical" evidence="2">
    <location>
        <begin position="322"/>
        <end position="346"/>
    </location>
</feature>
<keyword evidence="2" id="KW-0812">Transmembrane</keyword>
<evidence type="ECO:0000256" key="2">
    <source>
        <dbReference type="SAM" id="Phobius"/>
    </source>
</evidence>
<feature type="transmembrane region" description="Helical" evidence="2">
    <location>
        <begin position="55"/>
        <end position="76"/>
    </location>
</feature>
<dbReference type="PANTHER" id="PTHR11360:SF260">
    <property type="entry name" value="MFS DOMAIN-CONTAINING PROTEIN"/>
    <property type="match status" value="1"/>
</dbReference>
<dbReference type="InterPro" id="IPR036259">
    <property type="entry name" value="MFS_trans_sf"/>
</dbReference>
<protein>
    <submittedName>
        <fullName evidence="5">Monocarboxylate transporter 14-like isoform X1</fullName>
    </submittedName>
</protein>
<feature type="transmembrane region" description="Helical" evidence="2">
    <location>
        <begin position="170"/>
        <end position="191"/>
    </location>
</feature>
<feature type="transmembrane region" description="Helical" evidence="2">
    <location>
        <begin position="142"/>
        <end position="164"/>
    </location>
</feature>
<evidence type="ECO:0000313" key="4">
    <source>
        <dbReference type="Proteomes" id="UP000694844"/>
    </source>
</evidence>
<dbReference type="PANTHER" id="PTHR11360">
    <property type="entry name" value="MONOCARBOXYLATE TRANSPORTER"/>
    <property type="match status" value="1"/>
</dbReference>
<feature type="domain" description="Major facilitator superfamily (MFS) profile" evidence="3">
    <location>
        <begin position="18"/>
        <end position="412"/>
    </location>
</feature>
<dbReference type="PROSITE" id="PS50850">
    <property type="entry name" value="MFS"/>
    <property type="match status" value="1"/>
</dbReference>
<feature type="transmembrane region" description="Helical" evidence="2">
    <location>
        <begin position="16"/>
        <end position="43"/>
    </location>
</feature>
<feature type="transmembrane region" description="Helical" evidence="2">
    <location>
        <begin position="390"/>
        <end position="410"/>
    </location>
</feature>
<sequence>MSPGATFSDVDRGWSWIVLGASFCSLLLNGCLLYGVGITHVALLRFYQESDTYTAFVGSLFSSLLQLVGPIASLFINVFSCRLTMVVGGVLIFLGCASTYFANSLDVALVTYGVIAGIGNGLVATPPLVVIGYYFRKKRGIAIGIAVSGAGAGMFISGPLFQFLFDSYGFQGGMLIMAAIFSNQIVLGCIMRPSETEIYHKSLRSKDINDQPSRINLRKTLNLDIFGDKMFLVLLLQFLIWNIPFSMLVLHLPNFSVLKGSTEQQAAFLIFLIGLTGTFGRVLTGMAVSPHAIDPVLMNMGITGILGITCSLFPFYSNTYAGQSVFSCVFGIYSGGLTTLITPLIVELLGLEKLSSAVGIMYCIGGIGYIIGPTFAGYMIDSGGKYETTFYISGCLLITASLLTLISTFWREDLGHQTTDEYDIPVPAVNQSKNNSTFLSQSGLLAGSMIIQADEKISSLSVPSLNTKQGQRTLIKDSGRGDSEQSLSRIVKLRHLRTQQEDRTSQYSLFRDPENATEDGEYTVSNQHICKEDD</sequence>
<gene>
    <name evidence="5" type="primary">LOC111133039</name>
</gene>
<name>A0A8B8EB49_CRAVI</name>
<feature type="transmembrane region" description="Helical" evidence="2">
    <location>
        <begin position="231"/>
        <end position="253"/>
    </location>
</feature>
<dbReference type="OrthoDB" id="6100873at2759"/>
<feature type="transmembrane region" description="Helical" evidence="2">
    <location>
        <begin position="109"/>
        <end position="135"/>
    </location>
</feature>
<feature type="transmembrane region" description="Helical" evidence="2">
    <location>
        <begin position="358"/>
        <end position="378"/>
    </location>
</feature>
<dbReference type="RefSeq" id="XP_022336793.1">
    <property type="nucleotide sequence ID" value="XM_022481085.1"/>
</dbReference>
<dbReference type="KEGG" id="cvn:111133039"/>
<evidence type="ECO:0000259" key="3">
    <source>
        <dbReference type="PROSITE" id="PS50850"/>
    </source>
</evidence>
<feature type="transmembrane region" description="Helical" evidence="2">
    <location>
        <begin position="296"/>
        <end position="316"/>
    </location>
</feature>
<keyword evidence="2" id="KW-0472">Membrane</keyword>
<dbReference type="Proteomes" id="UP000694844">
    <property type="component" value="Chromosome 5"/>
</dbReference>
<dbReference type="CDD" id="cd17352">
    <property type="entry name" value="MFS_MCT_SLC16"/>
    <property type="match status" value="1"/>
</dbReference>
<comment type="subcellular location">
    <subcellularLocation>
        <location evidence="1">Membrane</location>
        <topology evidence="1">Multi-pass membrane protein</topology>
    </subcellularLocation>
</comment>
<accession>A0A8B8EB49</accession>
<dbReference type="SUPFAM" id="SSF103473">
    <property type="entry name" value="MFS general substrate transporter"/>
    <property type="match status" value="1"/>
</dbReference>
<organism evidence="4 5">
    <name type="scientific">Crassostrea virginica</name>
    <name type="common">Eastern oyster</name>
    <dbReference type="NCBI Taxonomy" id="6565"/>
    <lineage>
        <taxon>Eukaryota</taxon>
        <taxon>Metazoa</taxon>
        <taxon>Spiralia</taxon>
        <taxon>Lophotrochozoa</taxon>
        <taxon>Mollusca</taxon>
        <taxon>Bivalvia</taxon>
        <taxon>Autobranchia</taxon>
        <taxon>Pteriomorphia</taxon>
        <taxon>Ostreida</taxon>
        <taxon>Ostreoidea</taxon>
        <taxon>Ostreidae</taxon>
        <taxon>Crassostrea</taxon>
    </lineage>
</organism>
<reference evidence="5" key="1">
    <citation type="submission" date="2025-08" db="UniProtKB">
        <authorList>
            <consortium name="RefSeq"/>
        </authorList>
    </citation>
    <scope>IDENTIFICATION</scope>
    <source>
        <tissue evidence="5">Whole sample</tissue>
    </source>
</reference>
<dbReference type="GeneID" id="111133039"/>
<feature type="transmembrane region" description="Helical" evidence="2">
    <location>
        <begin position="83"/>
        <end position="103"/>
    </location>
</feature>
<dbReference type="Pfam" id="PF07690">
    <property type="entry name" value="MFS_1"/>
    <property type="match status" value="1"/>
</dbReference>
<dbReference type="AlphaFoldDB" id="A0A8B8EB49"/>
<dbReference type="Gene3D" id="1.20.1250.20">
    <property type="entry name" value="MFS general substrate transporter like domains"/>
    <property type="match status" value="1"/>
</dbReference>
<proteinExistence type="predicted"/>